<evidence type="ECO:0000256" key="2">
    <source>
        <dbReference type="ARBA" id="ARBA00022475"/>
    </source>
</evidence>
<evidence type="ECO:0000256" key="4">
    <source>
        <dbReference type="ARBA" id="ARBA00022989"/>
    </source>
</evidence>
<keyword evidence="9" id="KW-0675">Receptor</keyword>
<evidence type="ECO:0000256" key="1">
    <source>
        <dbReference type="ARBA" id="ARBA00004236"/>
    </source>
</evidence>
<dbReference type="InterPro" id="IPR003122">
    <property type="entry name" value="Tar_rcpt_lig-bd"/>
</dbReference>
<evidence type="ECO:0000256" key="5">
    <source>
        <dbReference type="ARBA" id="ARBA00023136"/>
    </source>
</evidence>
<sequence length="67" mass="7562">MLNRIRISTTLFLILIVCGVLQIGSNGLSFWAFRDDFQNLKRVEVSNQQRDALNPKPGRVTAGQQCL</sequence>
<dbReference type="AlphaFoldDB" id="A0A2X3J752"/>
<keyword evidence="2" id="KW-1003">Cell membrane</keyword>
<keyword evidence="4 7" id="KW-1133">Transmembrane helix</keyword>
<keyword evidence="5 7" id="KW-0472">Membrane</keyword>
<dbReference type="GO" id="GO:0005886">
    <property type="term" value="C:plasma membrane"/>
    <property type="evidence" value="ECO:0007669"/>
    <property type="project" value="UniProtKB-SubCell"/>
</dbReference>
<dbReference type="InterPro" id="IPR035440">
    <property type="entry name" value="4HB_MCP_dom_sf"/>
</dbReference>
<proteinExistence type="predicted"/>
<comment type="subcellular location">
    <subcellularLocation>
        <location evidence="1">Cell membrane</location>
    </subcellularLocation>
</comment>
<protein>
    <submittedName>
        <fullName evidence="9">Dipeptide chemoreceptor protein</fullName>
    </submittedName>
</protein>
<evidence type="ECO:0000256" key="7">
    <source>
        <dbReference type="SAM" id="Phobius"/>
    </source>
</evidence>
<dbReference type="GO" id="GO:0007165">
    <property type="term" value="P:signal transduction"/>
    <property type="evidence" value="ECO:0007669"/>
    <property type="project" value="UniProtKB-KW"/>
</dbReference>
<dbReference type="GO" id="GO:0006935">
    <property type="term" value="P:chemotaxis"/>
    <property type="evidence" value="ECO:0007669"/>
    <property type="project" value="InterPro"/>
</dbReference>
<evidence type="ECO:0000313" key="9">
    <source>
        <dbReference type="EMBL" id="SQC90934.1"/>
    </source>
</evidence>
<name>A0A2X3J752_9ENTR</name>
<reference evidence="9 10" key="1">
    <citation type="submission" date="2018-06" db="EMBL/GenBank/DDBJ databases">
        <authorList>
            <consortium name="Pathogen Informatics"/>
            <person name="Doyle S."/>
        </authorList>
    </citation>
    <scope>NUCLEOTIDE SEQUENCE [LARGE SCALE GENOMIC DNA]</scope>
    <source>
        <strain evidence="9 10">NCTC12120</strain>
    </source>
</reference>
<dbReference type="EMBL" id="UAVU01000006">
    <property type="protein sequence ID" value="SQC90934.1"/>
    <property type="molecule type" value="Genomic_DNA"/>
</dbReference>
<accession>A0A2X3J752</accession>
<keyword evidence="3 7" id="KW-0812">Transmembrane</keyword>
<dbReference type="SUPFAM" id="SSF47170">
    <property type="entry name" value="Aspartate receptor, ligand-binding domain"/>
    <property type="match status" value="1"/>
</dbReference>
<evidence type="ECO:0000313" key="10">
    <source>
        <dbReference type="Proteomes" id="UP000251197"/>
    </source>
</evidence>
<keyword evidence="6" id="KW-0807">Transducer</keyword>
<dbReference type="Proteomes" id="UP000251197">
    <property type="component" value="Unassembled WGS sequence"/>
</dbReference>
<evidence type="ECO:0000259" key="8">
    <source>
        <dbReference type="Pfam" id="PF02203"/>
    </source>
</evidence>
<gene>
    <name evidence="9" type="primary">tap_5</name>
    <name evidence="9" type="ORF">NCTC12120_04080</name>
</gene>
<organism evidence="9 10">
    <name type="scientific">Cedecea neteri</name>
    <dbReference type="NCBI Taxonomy" id="158822"/>
    <lineage>
        <taxon>Bacteria</taxon>
        <taxon>Pseudomonadati</taxon>
        <taxon>Pseudomonadota</taxon>
        <taxon>Gammaproteobacteria</taxon>
        <taxon>Enterobacterales</taxon>
        <taxon>Enterobacteriaceae</taxon>
        <taxon>Cedecea</taxon>
    </lineage>
</organism>
<evidence type="ECO:0000256" key="3">
    <source>
        <dbReference type="ARBA" id="ARBA00022692"/>
    </source>
</evidence>
<feature type="domain" description="Chemotaxis methyl-accepting receptor Tar-related ligand-binding" evidence="8">
    <location>
        <begin position="1"/>
        <end position="54"/>
    </location>
</feature>
<feature type="transmembrane region" description="Helical" evidence="7">
    <location>
        <begin position="12"/>
        <end position="33"/>
    </location>
</feature>
<dbReference type="Pfam" id="PF02203">
    <property type="entry name" value="TarH"/>
    <property type="match status" value="1"/>
</dbReference>
<evidence type="ECO:0000256" key="6">
    <source>
        <dbReference type="ARBA" id="ARBA00023224"/>
    </source>
</evidence>